<proteinExistence type="predicted"/>
<comment type="caution">
    <text evidence="2">The sequence shown here is derived from an EMBL/GenBank/DDBJ whole genome shotgun (WGS) entry which is preliminary data.</text>
</comment>
<keyword evidence="3" id="KW-1185">Reference proteome</keyword>
<organism evidence="2 3">
    <name type="scientific">Streptomyces longispororuber</name>
    <dbReference type="NCBI Taxonomy" id="68230"/>
    <lineage>
        <taxon>Bacteria</taxon>
        <taxon>Bacillati</taxon>
        <taxon>Actinomycetota</taxon>
        <taxon>Actinomycetes</taxon>
        <taxon>Kitasatosporales</taxon>
        <taxon>Streptomycetaceae</taxon>
        <taxon>Streptomyces</taxon>
    </lineage>
</organism>
<sequence length="154" mass="16862">MLFLFDGGPLPAQLQEQIRLQRSEIKAYAFHNLADIASLTTLTIPRLTRRVRAAVGARADGQVAYLGHGQRPEHRPGLTPSAPLVRGPQELTRHVSRVGPGFYSLSGKRTFPPFRIDTARRRASVAAPRREPNAEPTRASRGGRSRAVANEPGP</sequence>
<dbReference type="EMBL" id="BNBT01000045">
    <property type="protein sequence ID" value="GHE62160.1"/>
    <property type="molecule type" value="Genomic_DNA"/>
</dbReference>
<accession>A0A918ZN83</accession>
<reference evidence="2" key="2">
    <citation type="submission" date="2020-09" db="EMBL/GenBank/DDBJ databases">
        <authorList>
            <person name="Sun Q."/>
            <person name="Ohkuma M."/>
        </authorList>
    </citation>
    <scope>NUCLEOTIDE SEQUENCE</scope>
    <source>
        <strain evidence="2">JCM 4784</strain>
    </source>
</reference>
<feature type="region of interest" description="Disordered" evidence="1">
    <location>
        <begin position="115"/>
        <end position="154"/>
    </location>
</feature>
<gene>
    <name evidence="2" type="ORF">GCM10018785_33990</name>
</gene>
<evidence type="ECO:0000313" key="2">
    <source>
        <dbReference type="EMBL" id="GHE62160.1"/>
    </source>
</evidence>
<evidence type="ECO:0000313" key="3">
    <source>
        <dbReference type="Proteomes" id="UP000608024"/>
    </source>
</evidence>
<dbReference type="AlphaFoldDB" id="A0A918ZN83"/>
<name>A0A918ZN83_9ACTN</name>
<evidence type="ECO:0000256" key="1">
    <source>
        <dbReference type="SAM" id="MobiDB-lite"/>
    </source>
</evidence>
<feature type="region of interest" description="Disordered" evidence="1">
    <location>
        <begin position="67"/>
        <end position="88"/>
    </location>
</feature>
<protein>
    <submittedName>
        <fullName evidence="2">Uncharacterized protein</fullName>
    </submittedName>
</protein>
<dbReference type="Proteomes" id="UP000608024">
    <property type="component" value="Unassembled WGS sequence"/>
</dbReference>
<reference evidence="2" key="1">
    <citation type="journal article" date="2014" name="Int. J. Syst. Evol. Microbiol.">
        <title>Complete genome sequence of Corynebacterium casei LMG S-19264T (=DSM 44701T), isolated from a smear-ripened cheese.</title>
        <authorList>
            <consortium name="US DOE Joint Genome Institute (JGI-PGF)"/>
            <person name="Walter F."/>
            <person name="Albersmeier A."/>
            <person name="Kalinowski J."/>
            <person name="Ruckert C."/>
        </authorList>
    </citation>
    <scope>NUCLEOTIDE SEQUENCE</scope>
    <source>
        <strain evidence="2">JCM 4784</strain>
    </source>
</reference>